<dbReference type="SUPFAM" id="SSF49265">
    <property type="entry name" value="Fibronectin type III"/>
    <property type="match status" value="1"/>
</dbReference>
<evidence type="ECO:0000313" key="3">
    <source>
        <dbReference type="EMBL" id="RKG93648.1"/>
    </source>
</evidence>
<dbReference type="InterPro" id="IPR003961">
    <property type="entry name" value="FN3_dom"/>
</dbReference>
<organism evidence="3 4">
    <name type="scientific">Corallococcus terminator</name>
    <dbReference type="NCBI Taxonomy" id="2316733"/>
    <lineage>
        <taxon>Bacteria</taxon>
        <taxon>Pseudomonadati</taxon>
        <taxon>Myxococcota</taxon>
        <taxon>Myxococcia</taxon>
        <taxon>Myxococcales</taxon>
        <taxon>Cystobacterineae</taxon>
        <taxon>Myxococcaceae</taxon>
        <taxon>Corallococcus</taxon>
    </lineage>
</organism>
<dbReference type="PROSITE" id="PS51257">
    <property type="entry name" value="PROKAR_LIPOPROTEIN"/>
    <property type="match status" value="1"/>
</dbReference>
<dbReference type="CDD" id="cd00063">
    <property type="entry name" value="FN3"/>
    <property type="match status" value="1"/>
</dbReference>
<dbReference type="Pfam" id="PF00041">
    <property type="entry name" value="fn3"/>
    <property type="match status" value="1"/>
</dbReference>
<dbReference type="NCBIfam" id="TIGR01451">
    <property type="entry name" value="B_ant_repeat"/>
    <property type="match status" value="1"/>
</dbReference>
<dbReference type="OrthoDB" id="505641at2"/>
<keyword evidence="1" id="KW-0732">Signal</keyword>
<sequence length="734" mass="76449">MLRLASRWVTTCAVGFTWAFAGCSPAEPTLPETQDTPESVQPLLTGERALFGDSALPAVAAANDSAAVELGVRFRSDAPGRIMGVRFYKGAGNTGTHTGSLWSASGSLLGTVTFQGETASGWQEARFATPVTIAADTNYVVSYHAPAGHYAVTDNGFASALAAPPLHAAANVAGAGNGLYRYGASGFPTDSYQASNYWVDVAFQPNDTTPPRAPTNVTAAPSSPTAIDLTWYASVDGSGEMQGNARAHLVYRGGNLIAELPGTTLRYRDAGLTPATAYAYTVRGRDAAGNVGPASATVTATTLANTACNPCSLWSTATGNPQYENADATPTEVGVKFRTDVAGTVTKVRYYKGSTDNGPHVGHLWSATGTLLATTEQTPAESGFGWRELTFATPVSLTANTTYVVSYFATGGRYAITPYYFNTAGVDVPPLHAPSTVAASGNGVRNLNGSAFPTEAWLNTNFWVDVTFVPATTGTQAPVDLAVSQSFPAGTGANGDMMFYDVTVTNNGTQTATGIVLDVPIPTGLNYFFYSATPASNGGCSFGSDLQCTIPSLAAGASVTIPVTAFPMSSGTFQSVATVSAAQTDSVPGNNTSTLAIPVGPSTNLITFDTFPGQDEVITGLHGPLHFIQSDWYIASPWGGFTTKSVSFNGGGLTQGRLSVNGQRRVIGMDAFTWDTGATLTLACLDLPTRTFPLTAGQVTHVVTNWTQPCTVFTISTSNGWDTNLDNIELSPRP</sequence>
<dbReference type="PROSITE" id="PS50853">
    <property type="entry name" value="FN3"/>
    <property type="match status" value="1"/>
</dbReference>
<dbReference type="InterPro" id="IPR025141">
    <property type="entry name" value="DUF4082"/>
</dbReference>
<gene>
    <name evidence="3" type="ORF">D7V88_01520</name>
</gene>
<evidence type="ECO:0000313" key="4">
    <source>
        <dbReference type="Proteomes" id="UP000268094"/>
    </source>
</evidence>
<accession>A0A3A8JF72</accession>
<dbReference type="AlphaFoldDB" id="A0A3A8JF72"/>
<dbReference type="InterPro" id="IPR047589">
    <property type="entry name" value="DUF11_rpt"/>
</dbReference>
<dbReference type="Proteomes" id="UP000268094">
    <property type="component" value="Unassembled WGS sequence"/>
</dbReference>
<protein>
    <submittedName>
        <fullName evidence="3">DUF4082 domain-containing protein</fullName>
    </submittedName>
</protein>
<dbReference type="Pfam" id="PF13313">
    <property type="entry name" value="DUF4082"/>
    <property type="match status" value="2"/>
</dbReference>
<dbReference type="SMART" id="SM00060">
    <property type="entry name" value="FN3"/>
    <property type="match status" value="1"/>
</dbReference>
<dbReference type="InterPro" id="IPR013783">
    <property type="entry name" value="Ig-like_fold"/>
</dbReference>
<evidence type="ECO:0000256" key="1">
    <source>
        <dbReference type="SAM" id="SignalP"/>
    </source>
</evidence>
<evidence type="ECO:0000259" key="2">
    <source>
        <dbReference type="PROSITE" id="PS50853"/>
    </source>
</evidence>
<dbReference type="Gene3D" id="2.60.40.10">
    <property type="entry name" value="Immunoglobulins"/>
    <property type="match status" value="2"/>
</dbReference>
<dbReference type="Pfam" id="PF01345">
    <property type="entry name" value="DUF11"/>
    <property type="match status" value="1"/>
</dbReference>
<comment type="caution">
    <text evidence="3">The sequence shown here is derived from an EMBL/GenBank/DDBJ whole genome shotgun (WGS) entry which is preliminary data.</text>
</comment>
<reference evidence="4" key="1">
    <citation type="submission" date="2018-09" db="EMBL/GenBank/DDBJ databases">
        <authorList>
            <person name="Livingstone P.G."/>
            <person name="Whitworth D.E."/>
        </authorList>
    </citation>
    <scope>NUCLEOTIDE SEQUENCE [LARGE SCALE GENOMIC DNA]</scope>
    <source>
        <strain evidence="4">CA054A</strain>
    </source>
</reference>
<dbReference type="InterPro" id="IPR036116">
    <property type="entry name" value="FN3_sf"/>
</dbReference>
<feature type="signal peptide" evidence="1">
    <location>
        <begin position="1"/>
        <end position="21"/>
    </location>
</feature>
<keyword evidence="4" id="KW-1185">Reference proteome</keyword>
<feature type="chain" id="PRO_5017185703" evidence="1">
    <location>
        <begin position="22"/>
        <end position="734"/>
    </location>
</feature>
<feature type="domain" description="Fibronectin type-III" evidence="2">
    <location>
        <begin position="213"/>
        <end position="305"/>
    </location>
</feature>
<proteinExistence type="predicted"/>
<name>A0A3A8JF72_9BACT</name>
<dbReference type="InterPro" id="IPR001434">
    <property type="entry name" value="OmcB-like_DUF11"/>
</dbReference>
<dbReference type="EMBL" id="RAVZ01000005">
    <property type="protein sequence ID" value="RKG93648.1"/>
    <property type="molecule type" value="Genomic_DNA"/>
</dbReference>